<name>A0ABR0KLH5_9EURO</name>
<protein>
    <recommendedName>
        <fullName evidence="6">Arginine metabolism regulation protein II</fullName>
    </recommendedName>
</protein>
<accession>A0ABR0KLH5</accession>
<dbReference type="EMBL" id="JAVRRG010000008">
    <property type="protein sequence ID" value="KAK5100044.1"/>
    <property type="molecule type" value="Genomic_DNA"/>
</dbReference>
<feature type="region of interest" description="Disordered" evidence="3">
    <location>
        <begin position="636"/>
        <end position="655"/>
    </location>
</feature>
<keyword evidence="2" id="KW-0539">Nucleus</keyword>
<dbReference type="PANTHER" id="PTHR37534:SF46">
    <property type="entry name" value="ZN(II)2CYS6 TRANSCRIPTION FACTOR (EUROFUNG)"/>
    <property type="match status" value="1"/>
</dbReference>
<evidence type="ECO:0000256" key="3">
    <source>
        <dbReference type="SAM" id="MobiDB-lite"/>
    </source>
</evidence>
<gene>
    <name evidence="4" type="ORF">LTR24_001109</name>
</gene>
<proteinExistence type="predicted"/>
<evidence type="ECO:0008006" key="6">
    <source>
        <dbReference type="Google" id="ProtNLM"/>
    </source>
</evidence>
<dbReference type="Proteomes" id="UP001345013">
    <property type="component" value="Unassembled WGS sequence"/>
</dbReference>
<evidence type="ECO:0000256" key="2">
    <source>
        <dbReference type="ARBA" id="ARBA00023242"/>
    </source>
</evidence>
<sequence length="669" mass="74028">MPGCYTSTVQFVSEDGKANSTDPKVGTRRHLYSEQARLSMSTQLAEQVEPRAVDTALAEIDLWSQDVKRARAGDLAVGPFGLIDFNDAVPGAIDVAAPAPAPAALVMPETQHDASSQYIDTPSTLDALTSLPDYLQWSDLFDLDFEDWLIQQPDDFGTDANIVNKDTGLQSASSQAPPAVSFLSTVPTPSKIDDLELANMAHALIKHFVDNVVSAIAALPYNAKSPYTILNAAAAVQTLADMTYLTRTVKHANAANLYSLMACSAYHLAMCPSSSSVANSVYWNDMASRAGQKAKEHLQISLRTELQGPSKAKYKDQLMALMSTLTYSVSAGHQKDARGYMIDAERLLRVRGLAKRQISRRARILHHMYTWVRIVGESTYVLHEDKLANASTVNMPKMPSCSQLQTGHNARLDDFLRVDQGEDHEEVEMEDQKDKAVGLHDIHLQDPRQYSETMYLQIYGLPETWLSLLSQTTRLANAKDMLKPDSGIERSFNKRITRLEDMICTFASNTNALPTGLTTSLPPTQYMLQALNSALVIFFYRRIRDVNAWILQSHVDDVINALGHFSLALDQMGLQGPGTAWPAFVAGCEASHGARRDTLLKWIETAFWKTGQSCYRAAKELMREVWVRRDQVAASPKSARSAGGKSGKPHSSATWVELSREKKEWVILC</sequence>
<reference evidence="4 5" key="1">
    <citation type="submission" date="2023-08" db="EMBL/GenBank/DDBJ databases">
        <title>Black Yeasts Isolated from many extreme environments.</title>
        <authorList>
            <person name="Coleine C."/>
            <person name="Stajich J.E."/>
            <person name="Selbmann L."/>
        </authorList>
    </citation>
    <scope>NUCLEOTIDE SEQUENCE [LARGE SCALE GENOMIC DNA]</scope>
    <source>
        <strain evidence="4 5">CCFEE 5885</strain>
    </source>
</reference>
<evidence type="ECO:0000256" key="1">
    <source>
        <dbReference type="ARBA" id="ARBA00004123"/>
    </source>
</evidence>
<evidence type="ECO:0000313" key="5">
    <source>
        <dbReference type="Proteomes" id="UP001345013"/>
    </source>
</evidence>
<evidence type="ECO:0000313" key="4">
    <source>
        <dbReference type="EMBL" id="KAK5100044.1"/>
    </source>
</evidence>
<dbReference type="PANTHER" id="PTHR37534">
    <property type="entry name" value="TRANSCRIPTIONAL ACTIVATOR PROTEIN UGA3"/>
    <property type="match status" value="1"/>
</dbReference>
<keyword evidence="5" id="KW-1185">Reference proteome</keyword>
<comment type="subcellular location">
    <subcellularLocation>
        <location evidence="1">Nucleus</location>
    </subcellularLocation>
</comment>
<organism evidence="4 5">
    <name type="scientific">Lithohypha guttulata</name>
    <dbReference type="NCBI Taxonomy" id="1690604"/>
    <lineage>
        <taxon>Eukaryota</taxon>
        <taxon>Fungi</taxon>
        <taxon>Dikarya</taxon>
        <taxon>Ascomycota</taxon>
        <taxon>Pezizomycotina</taxon>
        <taxon>Eurotiomycetes</taxon>
        <taxon>Chaetothyriomycetidae</taxon>
        <taxon>Chaetothyriales</taxon>
        <taxon>Trichomeriaceae</taxon>
        <taxon>Lithohypha</taxon>
    </lineage>
</organism>
<dbReference type="InterPro" id="IPR021858">
    <property type="entry name" value="Fun_TF"/>
</dbReference>
<dbReference type="Pfam" id="PF11951">
    <property type="entry name" value="Fungal_trans_2"/>
    <property type="match status" value="1"/>
</dbReference>
<comment type="caution">
    <text evidence="4">The sequence shown here is derived from an EMBL/GenBank/DDBJ whole genome shotgun (WGS) entry which is preliminary data.</text>
</comment>